<protein>
    <submittedName>
        <fullName evidence="2">MbtH family protein</fullName>
    </submittedName>
</protein>
<dbReference type="Gene3D" id="3.90.820.10">
    <property type="entry name" value="Structural Genomics, Unknown Function 30-nov-00 1gh9 Mol_id"/>
    <property type="match status" value="1"/>
</dbReference>
<feature type="domain" description="MbtH-like" evidence="1">
    <location>
        <begin position="2"/>
        <end position="55"/>
    </location>
</feature>
<accession>A0ABW1B0K6</accession>
<dbReference type="InterPro" id="IPR037407">
    <property type="entry name" value="MLP_fam"/>
</dbReference>
<dbReference type="PANTHER" id="PTHR38444">
    <property type="entry name" value="ENTEROBACTIN BIOSYNTHESIS PROTEIN YBDZ"/>
    <property type="match status" value="1"/>
</dbReference>
<gene>
    <name evidence="2" type="ORF">ACFQGO_03390</name>
</gene>
<dbReference type="EMBL" id="JBHSNZ010000002">
    <property type="protein sequence ID" value="MFC5806557.1"/>
    <property type="molecule type" value="Genomic_DNA"/>
</dbReference>
<sequence>MSPFDDPDALYCVLVDTQGRHSLWPTASGVPTVPGGWTVVVQGASRETCIAYIDEQWDSHR</sequence>
<dbReference type="InterPro" id="IPR005153">
    <property type="entry name" value="MbtH-like_dom"/>
</dbReference>
<comment type="caution">
    <text evidence="2">The sequence shown here is derived from an EMBL/GenBank/DDBJ whole genome shotgun (WGS) entry which is preliminary data.</text>
</comment>
<dbReference type="SUPFAM" id="SSF160582">
    <property type="entry name" value="MbtH-like"/>
    <property type="match status" value="1"/>
</dbReference>
<dbReference type="InterPro" id="IPR038020">
    <property type="entry name" value="MbtH-like_sf"/>
</dbReference>
<dbReference type="SMART" id="SM00923">
    <property type="entry name" value="MbtH"/>
    <property type="match status" value="1"/>
</dbReference>
<evidence type="ECO:0000259" key="1">
    <source>
        <dbReference type="SMART" id="SM00923"/>
    </source>
</evidence>
<dbReference type="RefSeq" id="WP_159772446.1">
    <property type="nucleotide sequence ID" value="NZ_JAQOSL010000001.1"/>
</dbReference>
<dbReference type="Proteomes" id="UP001596112">
    <property type="component" value="Unassembled WGS sequence"/>
</dbReference>
<evidence type="ECO:0000313" key="2">
    <source>
        <dbReference type="EMBL" id="MFC5806557.1"/>
    </source>
</evidence>
<proteinExistence type="predicted"/>
<keyword evidence="3" id="KW-1185">Reference proteome</keyword>
<dbReference type="Pfam" id="PF03621">
    <property type="entry name" value="MbtH"/>
    <property type="match status" value="1"/>
</dbReference>
<organism evidence="2 3">
    <name type="scientific">Streptomyces heilongjiangensis</name>
    <dbReference type="NCBI Taxonomy" id="945052"/>
    <lineage>
        <taxon>Bacteria</taxon>
        <taxon>Bacillati</taxon>
        <taxon>Actinomycetota</taxon>
        <taxon>Actinomycetes</taxon>
        <taxon>Kitasatosporales</taxon>
        <taxon>Streptomycetaceae</taxon>
        <taxon>Streptomyces</taxon>
    </lineage>
</organism>
<reference evidence="3" key="1">
    <citation type="journal article" date="2019" name="Int. J. Syst. Evol. Microbiol.">
        <title>The Global Catalogue of Microorganisms (GCM) 10K type strain sequencing project: providing services to taxonomists for standard genome sequencing and annotation.</title>
        <authorList>
            <consortium name="The Broad Institute Genomics Platform"/>
            <consortium name="The Broad Institute Genome Sequencing Center for Infectious Disease"/>
            <person name="Wu L."/>
            <person name="Ma J."/>
        </authorList>
    </citation>
    <scope>NUCLEOTIDE SEQUENCE [LARGE SCALE GENOMIC DNA]</scope>
    <source>
        <strain evidence="3">JCM 9918</strain>
    </source>
</reference>
<dbReference type="PANTHER" id="PTHR38444:SF1">
    <property type="entry name" value="ENTEROBACTIN BIOSYNTHESIS PROTEIN YBDZ"/>
    <property type="match status" value="1"/>
</dbReference>
<evidence type="ECO:0000313" key="3">
    <source>
        <dbReference type="Proteomes" id="UP001596112"/>
    </source>
</evidence>
<name>A0ABW1B0K6_9ACTN</name>